<accession>A0A1V3X7J1</accession>
<evidence type="ECO:0000313" key="3">
    <source>
        <dbReference type="EMBL" id="OOK75112.1"/>
    </source>
</evidence>
<dbReference type="PANTHER" id="PTHR43394">
    <property type="entry name" value="ATP-DEPENDENT PERMEASE MDL1, MITOCHONDRIAL"/>
    <property type="match status" value="1"/>
</dbReference>
<dbReference type="Pfam" id="PF00005">
    <property type="entry name" value="ABC_tran"/>
    <property type="match status" value="1"/>
</dbReference>
<dbReference type="InterPro" id="IPR027417">
    <property type="entry name" value="P-loop_NTPase"/>
</dbReference>
<dbReference type="EMBL" id="MVBN01000004">
    <property type="protein sequence ID" value="OOK75112.1"/>
    <property type="molecule type" value="Genomic_DNA"/>
</dbReference>
<dbReference type="GO" id="GO:0016887">
    <property type="term" value="F:ATP hydrolysis activity"/>
    <property type="evidence" value="ECO:0007669"/>
    <property type="project" value="InterPro"/>
</dbReference>
<evidence type="ECO:0000256" key="1">
    <source>
        <dbReference type="ARBA" id="ARBA00022448"/>
    </source>
</evidence>
<feature type="domain" description="ABC transporter" evidence="2">
    <location>
        <begin position="7"/>
        <end position="96"/>
    </location>
</feature>
<sequence length="176" mass="18999">MSLSALRRLVCPLFEEPTVFSMSVAENLRLGRPAAGDAELVEAIELAGAQFVYDLPFGFDTRIGEQGMRLSTGQRQRLCIARALVAAPALLIIDDALPAADMLPRALRGASSVVVTRRPSTAQQADRVALLEHGTITHIGTHAELLAQVPRYRHLMTGDHIDCSATIFASSLVEKP</sequence>
<evidence type="ECO:0000313" key="4">
    <source>
        <dbReference type="Proteomes" id="UP000188532"/>
    </source>
</evidence>
<comment type="caution">
    <text evidence="3">The sequence shown here is derived from an EMBL/GenBank/DDBJ whole genome shotgun (WGS) entry which is preliminary data.</text>
</comment>
<reference evidence="3 4" key="1">
    <citation type="submission" date="2017-02" db="EMBL/GenBank/DDBJ databases">
        <title>Complete genome sequences of Mycobacterium kansasii strains isolated from rhesus macaques.</title>
        <authorList>
            <person name="Panda A."/>
            <person name="Nagaraj S."/>
            <person name="Zhao X."/>
            <person name="Tettelin H."/>
            <person name="Detolla L.J."/>
        </authorList>
    </citation>
    <scope>NUCLEOTIDE SEQUENCE [LARGE SCALE GENOMIC DNA]</scope>
    <source>
        <strain evidence="3 4">11-3469</strain>
    </source>
</reference>
<dbReference type="GO" id="GO:0015421">
    <property type="term" value="F:ABC-type oligopeptide transporter activity"/>
    <property type="evidence" value="ECO:0007669"/>
    <property type="project" value="TreeGrafter"/>
</dbReference>
<dbReference type="Gene3D" id="3.40.50.300">
    <property type="entry name" value="P-loop containing nucleotide triphosphate hydrolases"/>
    <property type="match status" value="1"/>
</dbReference>
<dbReference type="AlphaFoldDB" id="A0A1V3X7J1"/>
<dbReference type="Proteomes" id="UP000188532">
    <property type="component" value="Unassembled WGS sequence"/>
</dbReference>
<proteinExistence type="predicted"/>
<evidence type="ECO:0000259" key="2">
    <source>
        <dbReference type="Pfam" id="PF00005"/>
    </source>
</evidence>
<dbReference type="SUPFAM" id="SSF52540">
    <property type="entry name" value="P-loop containing nucleoside triphosphate hydrolases"/>
    <property type="match status" value="1"/>
</dbReference>
<dbReference type="GO" id="GO:0005524">
    <property type="term" value="F:ATP binding"/>
    <property type="evidence" value="ECO:0007669"/>
    <property type="project" value="InterPro"/>
</dbReference>
<organism evidence="3 4">
    <name type="scientific">Mycobacterium kansasii</name>
    <dbReference type="NCBI Taxonomy" id="1768"/>
    <lineage>
        <taxon>Bacteria</taxon>
        <taxon>Bacillati</taxon>
        <taxon>Actinomycetota</taxon>
        <taxon>Actinomycetes</taxon>
        <taxon>Mycobacteriales</taxon>
        <taxon>Mycobacteriaceae</taxon>
        <taxon>Mycobacterium</taxon>
    </lineage>
</organism>
<keyword evidence="1" id="KW-0813">Transport</keyword>
<gene>
    <name evidence="3" type="ORF">BZL29_4100</name>
</gene>
<dbReference type="PANTHER" id="PTHR43394:SF1">
    <property type="entry name" value="ATP-BINDING CASSETTE SUB-FAMILY B MEMBER 10, MITOCHONDRIAL"/>
    <property type="match status" value="1"/>
</dbReference>
<dbReference type="InterPro" id="IPR003439">
    <property type="entry name" value="ABC_transporter-like_ATP-bd"/>
</dbReference>
<name>A0A1V3X7J1_MYCKA</name>
<dbReference type="InterPro" id="IPR039421">
    <property type="entry name" value="Type_1_exporter"/>
</dbReference>
<protein>
    <submittedName>
        <fullName evidence="3">ABC transporter family protein</fullName>
    </submittedName>
</protein>